<gene>
    <name evidence="9" type="ordered locus">Dret_1699</name>
</gene>
<protein>
    <recommendedName>
        <fullName evidence="8">General secretion pathway GspH domain-containing protein</fullName>
    </recommendedName>
</protein>
<feature type="domain" description="General secretion pathway GspH" evidence="8">
    <location>
        <begin position="12"/>
        <end position="112"/>
    </location>
</feature>
<name>C8X3I6_DESRD</name>
<dbReference type="Proteomes" id="UP000001052">
    <property type="component" value="Chromosome"/>
</dbReference>
<evidence type="ECO:0000313" key="9">
    <source>
        <dbReference type="EMBL" id="ACV68983.1"/>
    </source>
</evidence>
<accession>C8X3I6</accession>
<keyword evidence="10" id="KW-1185">Reference proteome</keyword>
<dbReference type="GO" id="GO:0005886">
    <property type="term" value="C:plasma membrane"/>
    <property type="evidence" value="ECO:0007669"/>
    <property type="project" value="UniProtKB-SubCell"/>
</dbReference>
<reference evidence="9 10" key="2">
    <citation type="journal article" date="2010" name="Stand. Genomic Sci.">
        <title>Complete genome sequence of Desulfohalobium retbaense type strain (HR(100)).</title>
        <authorList>
            <person name="Spring S."/>
            <person name="Nolan M."/>
            <person name="Lapidus A."/>
            <person name="Glavina Del Rio T."/>
            <person name="Copeland A."/>
            <person name="Tice H."/>
            <person name="Cheng J.F."/>
            <person name="Lucas S."/>
            <person name="Land M."/>
            <person name="Chen F."/>
            <person name="Bruce D."/>
            <person name="Goodwin L."/>
            <person name="Pitluck S."/>
            <person name="Ivanova N."/>
            <person name="Mavromatis K."/>
            <person name="Mikhailova N."/>
            <person name="Pati A."/>
            <person name="Chen A."/>
            <person name="Palaniappan K."/>
            <person name="Hauser L."/>
            <person name="Chang Y.J."/>
            <person name="Jeffries C.D."/>
            <person name="Munk C."/>
            <person name="Kiss H."/>
            <person name="Chain P."/>
            <person name="Han C."/>
            <person name="Brettin T."/>
            <person name="Detter J.C."/>
            <person name="Schuler E."/>
            <person name="Goker M."/>
            <person name="Rohde M."/>
            <person name="Bristow J."/>
            <person name="Eisen J.A."/>
            <person name="Markowitz V."/>
            <person name="Hugenholtz P."/>
            <person name="Kyrpides N.C."/>
            <person name="Klenk H.P."/>
        </authorList>
    </citation>
    <scope>NUCLEOTIDE SEQUENCE [LARGE SCALE GENOMIC DNA]</scope>
    <source>
        <strain evidence="9 10">DSM 5692</strain>
    </source>
</reference>
<keyword evidence="2" id="KW-1003">Cell membrane</keyword>
<keyword evidence="6" id="KW-1133">Transmembrane helix</keyword>
<dbReference type="EMBL" id="CP001734">
    <property type="protein sequence ID" value="ACV68983.1"/>
    <property type="molecule type" value="Genomic_DNA"/>
</dbReference>
<dbReference type="HOGENOM" id="CLU_2069320_0_0_7"/>
<dbReference type="GO" id="GO:0015627">
    <property type="term" value="C:type II protein secretion system complex"/>
    <property type="evidence" value="ECO:0007669"/>
    <property type="project" value="InterPro"/>
</dbReference>
<evidence type="ECO:0000256" key="3">
    <source>
        <dbReference type="ARBA" id="ARBA00022481"/>
    </source>
</evidence>
<keyword evidence="7" id="KW-0472">Membrane</keyword>
<proteinExistence type="predicted"/>
<dbReference type="Gene3D" id="3.55.40.10">
    <property type="entry name" value="minor pseudopilin epsh domain"/>
    <property type="match status" value="1"/>
</dbReference>
<dbReference type="InterPro" id="IPR022346">
    <property type="entry name" value="T2SS_GspH"/>
</dbReference>
<evidence type="ECO:0000256" key="2">
    <source>
        <dbReference type="ARBA" id="ARBA00022475"/>
    </source>
</evidence>
<comment type="subcellular location">
    <subcellularLocation>
        <location evidence="1">Cell inner membrane</location>
        <topology evidence="1">Single-pass membrane protein</topology>
    </subcellularLocation>
</comment>
<keyword evidence="3" id="KW-0488">Methylation</keyword>
<evidence type="ECO:0000256" key="6">
    <source>
        <dbReference type="ARBA" id="ARBA00022989"/>
    </source>
</evidence>
<evidence type="ECO:0000256" key="5">
    <source>
        <dbReference type="ARBA" id="ARBA00022692"/>
    </source>
</evidence>
<dbReference type="Pfam" id="PF12019">
    <property type="entry name" value="GspH"/>
    <property type="match status" value="1"/>
</dbReference>
<reference evidence="10" key="1">
    <citation type="submission" date="2009-09" db="EMBL/GenBank/DDBJ databases">
        <title>The complete chromosome of Desulfohalobium retbaense DSM 5692.</title>
        <authorList>
            <consortium name="US DOE Joint Genome Institute (JGI-PGF)"/>
            <person name="Lucas S."/>
            <person name="Copeland A."/>
            <person name="Lapidus A."/>
            <person name="Glavina del Rio T."/>
            <person name="Dalin E."/>
            <person name="Tice H."/>
            <person name="Bruce D."/>
            <person name="Goodwin L."/>
            <person name="Pitluck S."/>
            <person name="Kyrpides N."/>
            <person name="Mavromatis K."/>
            <person name="Ivanova N."/>
            <person name="Mikhailova N."/>
            <person name="Munk A.C."/>
            <person name="Brettin T."/>
            <person name="Detter J.C."/>
            <person name="Han C."/>
            <person name="Tapia R."/>
            <person name="Larimer F."/>
            <person name="Land M."/>
            <person name="Hauser L."/>
            <person name="Markowitz V."/>
            <person name="Cheng J.-F."/>
            <person name="Hugenholtz P."/>
            <person name="Woyke T."/>
            <person name="Wu D."/>
            <person name="Spring S."/>
            <person name="Klenk H.-P."/>
            <person name="Eisen J.A."/>
        </authorList>
    </citation>
    <scope>NUCLEOTIDE SEQUENCE [LARGE SCALE GENOMIC DNA]</scope>
    <source>
        <strain evidence="10">DSM 5692</strain>
    </source>
</reference>
<organism evidence="9 10">
    <name type="scientific">Desulfohalobium retbaense (strain ATCC 49708 / DSM 5692 / JCM 16813 / HR100)</name>
    <dbReference type="NCBI Taxonomy" id="485915"/>
    <lineage>
        <taxon>Bacteria</taxon>
        <taxon>Pseudomonadati</taxon>
        <taxon>Thermodesulfobacteriota</taxon>
        <taxon>Desulfovibrionia</taxon>
        <taxon>Desulfovibrionales</taxon>
        <taxon>Desulfohalobiaceae</taxon>
        <taxon>Desulfohalobium</taxon>
    </lineage>
</organism>
<keyword evidence="5" id="KW-0812">Transmembrane</keyword>
<evidence type="ECO:0000313" key="10">
    <source>
        <dbReference type="Proteomes" id="UP000001052"/>
    </source>
</evidence>
<dbReference type="AlphaFoldDB" id="C8X3I6"/>
<dbReference type="GO" id="GO:0015628">
    <property type="term" value="P:protein secretion by the type II secretion system"/>
    <property type="evidence" value="ECO:0007669"/>
    <property type="project" value="InterPro"/>
</dbReference>
<dbReference type="STRING" id="485915.Dret_1699"/>
<evidence type="ECO:0000256" key="1">
    <source>
        <dbReference type="ARBA" id="ARBA00004377"/>
    </source>
</evidence>
<evidence type="ECO:0000256" key="7">
    <source>
        <dbReference type="ARBA" id="ARBA00023136"/>
    </source>
</evidence>
<evidence type="ECO:0000259" key="8">
    <source>
        <dbReference type="Pfam" id="PF12019"/>
    </source>
</evidence>
<evidence type="ECO:0000256" key="4">
    <source>
        <dbReference type="ARBA" id="ARBA00022519"/>
    </source>
</evidence>
<sequence length="118" mass="13036">MISSQGAELRSAVRSTRSHLMQARLEALKRYSTITFSLSQNGYNATNSDGNVLLFSKKFPRGVSAVVSSENEEFNFTPLGVVKNKNGRAKSFVFDVKNNKNDSVRMRISAAGNIKVMD</sequence>
<keyword evidence="4" id="KW-0997">Cell inner membrane</keyword>
<dbReference type="KEGG" id="drt:Dret_1699"/>